<dbReference type="AlphaFoldDB" id="A0A9D0YUV7"/>
<dbReference type="Proteomes" id="UP000886819">
    <property type="component" value="Unassembled WGS sequence"/>
</dbReference>
<gene>
    <name evidence="2" type="ORF">IAA66_02820</name>
</gene>
<name>A0A9D0YUV7_9FIRM</name>
<evidence type="ECO:0000256" key="1">
    <source>
        <dbReference type="SAM" id="Phobius"/>
    </source>
</evidence>
<sequence length="94" mass="10500">MNALDWGILIAYALVNLVAFALMGLDKRRARRDAWRVREKTLLLWCACFGALGGLTGMRVFRHKTRHAAFSVGVPAMMVVQLALLTVYCVYGRG</sequence>
<keyword evidence="1" id="KW-0472">Membrane</keyword>
<evidence type="ECO:0000313" key="3">
    <source>
        <dbReference type="Proteomes" id="UP000886819"/>
    </source>
</evidence>
<dbReference type="Pfam" id="PF06961">
    <property type="entry name" value="DUF1294"/>
    <property type="match status" value="1"/>
</dbReference>
<dbReference type="InterPro" id="IPR010718">
    <property type="entry name" value="DUF1294"/>
</dbReference>
<evidence type="ECO:0000313" key="2">
    <source>
        <dbReference type="EMBL" id="HIQ62504.1"/>
    </source>
</evidence>
<dbReference type="EMBL" id="DVFI01000037">
    <property type="protein sequence ID" value="HIQ62504.1"/>
    <property type="molecule type" value="Genomic_DNA"/>
</dbReference>
<reference evidence="2" key="2">
    <citation type="journal article" date="2021" name="PeerJ">
        <title>Extensive microbial diversity within the chicken gut microbiome revealed by metagenomics and culture.</title>
        <authorList>
            <person name="Gilroy R."/>
            <person name="Ravi A."/>
            <person name="Getino M."/>
            <person name="Pursley I."/>
            <person name="Horton D.L."/>
            <person name="Alikhan N.F."/>
            <person name="Baker D."/>
            <person name="Gharbi K."/>
            <person name="Hall N."/>
            <person name="Watson M."/>
            <person name="Adriaenssens E.M."/>
            <person name="Foster-Nyarko E."/>
            <person name="Jarju S."/>
            <person name="Secka A."/>
            <person name="Antonio M."/>
            <person name="Oren A."/>
            <person name="Chaudhuri R.R."/>
            <person name="La Ragione R."/>
            <person name="Hildebrand F."/>
            <person name="Pallen M.J."/>
        </authorList>
    </citation>
    <scope>NUCLEOTIDE SEQUENCE</scope>
    <source>
        <strain evidence="2">ChiHile30-977</strain>
    </source>
</reference>
<accession>A0A9D0YUV7</accession>
<reference evidence="2" key="1">
    <citation type="submission" date="2020-10" db="EMBL/GenBank/DDBJ databases">
        <authorList>
            <person name="Gilroy R."/>
        </authorList>
    </citation>
    <scope>NUCLEOTIDE SEQUENCE</scope>
    <source>
        <strain evidence="2">ChiHile30-977</strain>
    </source>
</reference>
<feature type="transmembrane region" description="Helical" evidence="1">
    <location>
        <begin position="6"/>
        <end position="22"/>
    </location>
</feature>
<comment type="caution">
    <text evidence="2">The sequence shown here is derived from an EMBL/GenBank/DDBJ whole genome shotgun (WGS) entry which is preliminary data.</text>
</comment>
<feature type="transmembrane region" description="Helical" evidence="1">
    <location>
        <begin position="42"/>
        <end position="61"/>
    </location>
</feature>
<keyword evidence="1" id="KW-1133">Transmembrane helix</keyword>
<keyword evidence="1" id="KW-0812">Transmembrane</keyword>
<protein>
    <submittedName>
        <fullName evidence="2">DUF1294 domain-containing protein</fullName>
    </submittedName>
</protein>
<organism evidence="2 3">
    <name type="scientific">Candidatus Avichristensenella intestinipullorum</name>
    <dbReference type="NCBI Taxonomy" id="2840693"/>
    <lineage>
        <taxon>Bacteria</taxon>
        <taxon>Bacillati</taxon>
        <taxon>Bacillota</taxon>
        <taxon>Clostridia</taxon>
        <taxon>Candidatus Avichristensenella</taxon>
    </lineage>
</organism>
<proteinExistence type="predicted"/>
<feature type="transmembrane region" description="Helical" evidence="1">
    <location>
        <begin position="67"/>
        <end position="91"/>
    </location>
</feature>